<feature type="compositionally biased region" description="Low complexity" evidence="2">
    <location>
        <begin position="113"/>
        <end position="132"/>
    </location>
</feature>
<organism evidence="3 4">
    <name type="scientific">Nonomuraea diastatica</name>
    <dbReference type="NCBI Taxonomy" id="1848329"/>
    <lineage>
        <taxon>Bacteria</taxon>
        <taxon>Bacillati</taxon>
        <taxon>Actinomycetota</taxon>
        <taxon>Actinomycetes</taxon>
        <taxon>Streptosporangiales</taxon>
        <taxon>Streptosporangiaceae</taxon>
        <taxon>Nonomuraea</taxon>
    </lineage>
</organism>
<proteinExistence type="inferred from homology"/>
<dbReference type="InterPro" id="IPR008914">
    <property type="entry name" value="PEBP"/>
</dbReference>
<dbReference type="CDD" id="cd00865">
    <property type="entry name" value="PEBP_bact_arch"/>
    <property type="match status" value="1"/>
</dbReference>
<dbReference type="SUPFAM" id="SSF49777">
    <property type="entry name" value="PEBP-like"/>
    <property type="match status" value="1"/>
</dbReference>
<evidence type="ECO:0000256" key="2">
    <source>
        <dbReference type="SAM" id="MobiDB-lite"/>
    </source>
</evidence>
<comment type="caution">
    <text evidence="3">The sequence shown here is derived from an EMBL/GenBank/DDBJ whole genome shotgun (WGS) entry which is preliminary data.</text>
</comment>
<dbReference type="OrthoDB" id="9797506at2"/>
<keyword evidence="4" id="KW-1185">Reference proteome</keyword>
<dbReference type="AlphaFoldDB" id="A0A4R4VJT6"/>
<dbReference type="InterPro" id="IPR036610">
    <property type="entry name" value="PEBP-like_sf"/>
</dbReference>
<comment type="similarity">
    <text evidence="1">Belongs to the UPF0098 family.</text>
</comment>
<protein>
    <submittedName>
        <fullName evidence="3">YbhB/YbcL family Raf kinase inhibitor-like protein</fullName>
    </submittedName>
</protein>
<evidence type="ECO:0000256" key="1">
    <source>
        <dbReference type="ARBA" id="ARBA00007120"/>
    </source>
</evidence>
<reference evidence="3 4" key="1">
    <citation type="submission" date="2019-03" db="EMBL/GenBank/DDBJ databases">
        <title>Draft genome sequences of novel Actinobacteria.</title>
        <authorList>
            <person name="Sahin N."/>
            <person name="Ay H."/>
            <person name="Saygin H."/>
        </authorList>
    </citation>
    <scope>NUCLEOTIDE SEQUENCE [LARGE SCALE GENOMIC DNA]</scope>
    <source>
        <strain evidence="3 4">KC712</strain>
    </source>
</reference>
<dbReference type="Proteomes" id="UP000294543">
    <property type="component" value="Unassembled WGS sequence"/>
</dbReference>
<dbReference type="EMBL" id="SMKP01000348">
    <property type="protein sequence ID" value="TDD02385.1"/>
    <property type="molecule type" value="Genomic_DNA"/>
</dbReference>
<dbReference type="InterPro" id="IPR005247">
    <property type="entry name" value="YbhB_YbcL/LppC-like"/>
</dbReference>
<dbReference type="PANTHER" id="PTHR30289:SF1">
    <property type="entry name" value="PEBP (PHOSPHATIDYLETHANOLAMINE-BINDING PROTEIN) FAMILY PROTEIN"/>
    <property type="match status" value="1"/>
</dbReference>
<dbReference type="PANTHER" id="PTHR30289">
    <property type="entry name" value="UNCHARACTERIZED PROTEIN YBCL-RELATED"/>
    <property type="match status" value="1"/>
</dbReference>
<feature type="region of interest" description="Disordered" evidence="2">
    <location>
        <begin position="45"/>
        <end position="74"/>
    </location>
</feature>
<sequence length="191" mass="20119">MGLCNTATRVRRIAVSVTAVTVALALSGCSSLIGRSQAEDIAEVNVSSPELREGEPLPRDYSCKGTQGSPPLRWSSQPLSKAKSIAIVVDSHTSSTSTVHWVLYNIPATTTELGPNAAEEPPEGAGQAPLPGGKAGYDPPCDPGSYRFTVYTLNGKVERPEGAPPLDLPEILKQIADQTIARGRLTAVDLQ</sequence>
<feature type="region of interest" description="Disordered" evidence="2">
    <location>
        <begin position="113"/>
        <end position="138"/>
    </location>
</feature>
<dbReference type="Gene3D" id="3.90.280.10">
    <property type="entry name" value="PEBP-like"/>
    <property type="match status" value="1"/>
</dbReference>
<dbReference type="Pfam" id="PF01161">
    <property type="entry name" value="PBP"/>
    <property type="match status" value="1"/>
</dbReference>
<gene>
    <name evidence="3" type="ORF">E1294_51235</name>
</gene>
<accession>A0A4R4VJT6</accession>
<feature type="compositionally biased region" description="Polar residues" evidence="2">
    <location>
        <begin position="64"/>
        <end position="74"/>
    </location>
</feature>
<feature type="compositionally biased region" description="Basic and acidic residues" evidence="2">
    <location>
        <begin position="50"/>
        <end position="62"/>
    </location>
</feature>
<name>A0A4R4VJT6_9ACTN</name>
<evidence type="ECO:0000313" key="4">
    <source>
        <dbReference type="Proteomes" id="UP000294543"/>
    </source>
</evidence>
<evidence type="ECO:0000313" key="3">
    <source>
        <dbReference type="EMBL" id="TDD02385.1"/>
    </source>
</evidence>